<feature type="region of interest" description="Disordered" evidence="1">
    <location>
        <begin position="121"/>
        <end position="188"/>
    </location>
</feature>
<name>A0ABD0L7H4_9CAEN</name>
<protein>
    <submittedName>
        <fullName evidence="2">Uncharacterized protein</fullName>
    </submittedName>
</protein>
<evidence type="ECO:0000256" key="1">
    <source>
        <dbReference type="SAM" id="MobiDB-lite"/>
    </source>
</evidence>
<dbReference type="AlphaFoldDB" id="A0ABD0L7H4"/>
<keyword evidence="3" id="KW-1185">Reference proteome</keyword>
<feature type="compositionally biased region" description="Polar residues" evidence="1">
    <location>
        <begin position="1"/>
        <end position="15"/>
    </location>
</feature>
<organism evidence="2 3">
    <name type="scientific">Batillaria attramentaria</name>
    <dbReference type="NCBI Taxonomy" id="370345"/>
    <lineage>
        <taxon>Eukaryota</taxon>
        <taxon>Metazoa</taxon>
        <taxon>Spiralia</taxon>
        <taxon>Lophotrochozoa</taxon>
        <taxon>Mollusca</taxon>
        <taxon>Gastropoda</taxon>
        <taxon>Caenogastropoda</taxon>
        <taxon>Sorbeoconcha</taxon>
        <taxon>Cerithioidea</taxon>
        <taxon>Batillariidae</taxon>
        <taxon>Batillaria</taxon>
    </lineage>
</organism>
<accession>A0ABD0L7H4</accession>
<evidence type="ECO:0000313" key="3">
    <source>
        <dbReference type="Proteomes" id="UP001519460"/>
    </source>
</evidence>
<sequence>MSDRVSASSCTTEGVTKTKAGGHMSGETETRWTQQLPTPTSRSHASLDVIWCVTRRTLRQEFRSWYWWKILQLQQQQPKSQTSVESAPKTLTGIHGAQFLGKPPPHQAKQSGTNQAVLANRYTTHTGTRRRTDAQRKGATHGKHAAMQGRQPRTPLQRATRRPLVSQAPPHPSVKVTVGGATSQTESSSYPWTLGDLAGLLYGSLTTPC</sequence>
<feature type="region of interest" description="Disordered" evidence="1">
    <location>
        <begin position="1"/>
        <end position="39"/>
    </location>
</feature>
<dbReference type="Proteomes" id="UP001519460">
    <property type="component" value="Unassembled WGS sequence"/>
</dbReference>
<comment type="caution">
    <text evidence="2">The sequence shown here is derived from an EMBL/GenBank/DDBJ whole genome shotgun (WGS) entry which is preliminary data.</text>
</comment>
<dbReference type="EMBL" id="JACVVK020000076">
    <property type="protein sequence ID" value="KAK7495226.1"/>
    <property type="molecule type" value="Genomic_DNA"/>
</dbReference>
<gene>
    <name evidence="2" type="ORF">BaRGS_00013408</name>
</gene>
<evidence type="ECO:0000313" key="2">
    <source>
        <dbReference type="EMBL" id="KAK7495226.1"/>
    </source>
</evidence>
<proteinExistence type="predicted"/>
<reference evidence="2 3" key="1">
    <citation type="journal article" date="2023" name="Sci. Data">
        <title>Genome assembly of the Korean intertidal mud-creeper Batillaria attramentaria.</title>
        <authorList>
            <person name="Patra A.K."/>
            <person name="Ho P.T."/>
            <person name="Jun S."/>
            <person name="Lee S.J."/>
            <person name="Kim Y."/>
            <person name="Won Y.J."/>
        </authorList>
    </citation>
    <scope>NUCLEOTIDE SEQUENCE [LARGE SCALE GENOMIC DNA]</scope>
    <source>
        <strain evidence="2">Wonlab-2016</strain>
    </source>
</reference>